<evidence type="ECO:0000313" key="3">
    <source>
        <dbReference type="Proteomes" id="UP000829196"/>
    </source>
</evidence>
<evidence type="ECO:0000256" key="1">
    <source>
        <dbReference type="SAM" id="MobiDB-lite"/>
    </source>
</evidence>
<dbReference type="AlphaFoldDB" id="A0A8T3BN58"/>
<accession>A0A8T3BN58</accession>
<dbReference type="Proteomes" id="UP000829196">
    <property type="component" value="Unassembled WGS sequence"/>
</dbReference>
<feature type="region of interest" description="Disordered" evidence="1">
    <location>
        <begin position="1"/>
        <end position="20"/>
    </location>
</feature>
<reference evidence="2" key="1">
    <citation type="journal article" date="2022" name="Front. Genet.">
        <title>Chromosome-Scale Assembly of the Dendrobium nobile Genome Provides Insights Into the Molecular Mechanism of the Biosynthesis of the Medicinal Active Ingredient of Dendrobium.</title>
        <authorList>
            <person name="Xu Q."/>
            <person name="Niu S.-C."/>
            <person name="Li K.-L."/>
            <person name="Zheng P.-J."/>
            <person name="Zhang X.-J."/>
            <person name="Jia Y."/>
            <person name="Liu Y."/>
            <person name="Niu Y.-X."/>
            <person name="Yu L.-H."/>
            <person name="Chen D.-F."/>
            <person name="Zhang G.-Q."/>
        </authorList>
    </citation>
    <scope>NUCLEOTIDE SEQUENCE</scope>
    <source>
        <tissue evidence="2">Leaf</tissue>
    </source>
</reference>
<evidence type="ECO:0000313" key="2">
    <source>
        <dbReference type="EMBL" id="KAI0513556.1"/>
    </source>
</evidence>
<gene>
    <name evidence="2" type="ORF">KFK09_009581</name>
</gene>
<proteinExistence type="predicted"/>
<dbReference type="EMBL" id="JAGYWB010000008">
    <property type="protein sequence ID" value="KAI0513556.1"/>
    <property type="molecule type" value="Genomic_DNA"/>
</dbReference>
<comment type="caution">
    <text evidence="2">The sequence shown here is derived from an EMBL/GenBank/DDBJ whole genome shotgun (WGS) entry which is preliminary data.</text>
</comment>
<organism evidence="2 3">
    <name type="scientific">Dendrobium nobile</name>
    <name type="common">Orchid</name>
    <dbReference type="NCBI Taxonomy" id="94219"/>
    <lineage>
        <taxon>Eukaryota</taxon>
        <taxon>Viridiplantae</taxon>
        <taxon>Streptophyta</taxon>
        <taxon>Embryophyta</taxon>
        <taxon>Tracheophyta</taxon>
        <taxon>Spermatophyta</taxon>
        <taxon>Magnoliopsida</taxon>
        <taxon>Liliopsida</taxon>
        <taxon>Asparagales</taxon>
        <taxon>Orchidaceae</taxon>
        <taxon>Epidendroideae</taxon>
        <taxon>Malaxideae</taxon>
        <taxon>Dendrobiinae</taxon>
        <taxon>Dendrobium</taxon>
    </lineage>
</organism>
<sequence length="58" mass="6313">MNRRGGNVYRRRGTSEQSLPSDLCSRLACVSSLGRVVTSLILGPNTSMMQNPCKSPVM</sequence>
<protein>
    <submittedName>
        <fullName evidence="2">Uncharacterized protein</fullName>
    </submittedName>
</protein>
<keyword evidence="3" id="KW-1185">Reference proteome</keyword>
<name>A0A8T3BN58_DENNO</name>